<feature type="domain" description="EamA" evidence="6">
    <location>
        <begin position="16"/>
        <end position="142"/>
    </location>
</feature>
<dbReference type="InterPro" id="IPR050638">
    <property type="entry name" value="AA-Vitamin_Transporters"/>
</dbReference>
<feature type="transmembrane region" description="Helical" evidence="5">
    <location>
        <begin position="276"/>
        <end position="296"/>
    </location>
</feature>
<dbReference type="SUPFAM" id="SSF103481">
    <property type="entry name" value="Multidrug resistance efflux transporter EmrE"/>
    <property type="match status" value="2"/>
</dbReference>
<dbReference type="InterPro" id="IPR037185">
    <property type="entry name" value="EmrE-like"/>
</dbReference>
<reference evidence="7 8" key="1">
    <citation type="journal article" date="2015" name="Genome Announc.">
        <title>Draft Genome Sequences of Marine Isolates of Thalassomonas viridans and Thalassomonas actiniarum.</title>
        <authorList>
            <person name="Olonade I."/>
            <person name="van Zyl L.J."/>
            <person name="Trindade M."/>
        </authorList>
    </citation>
    <scope>NUCLEOTIDE SEQUENCE [LARGE SCALE GENOMIC DNA]</scope>
    <source>
        <strain evidence="7 8">A5K-106</strain>
    </source>
</reference>
<comment type="subcellular location">
    <subcellularLocation>
        <location evidence="1">Membrane</location>
        <topology evidence="1">Multi-pass membrane protein</topology>
    </subcellularLocation>
</comment>
<protein>
    <submittedName>
        <fullName evidence="7">DMT family transporter</fullName>
    </submittedName>
</protein>
<feature type="transmembrane region" description="Helical" evidence="5">
    <location>
        <begin position="125"/>
        <end position="143"/>
    </location>
</feature>
<feature type="transmembrane region" description="Helical" evidence="5">
    <location>
        <begin position="251"/>
        <end position="270"/>
    </location>
</feature>
<gene>
    <name evidence="7" type="ORF">SG35_012440</name>
</gene>
<dbReference type="Proteomes" id="UP000032568">
    <property type="component" value="Chromosome"/>
</dbReference>
<evidence type="ECO:0000256" key="2">
    <source>
        <dbReference type="ARBA" id="ARBA00022692"/>
    </source>
</evidence>
<evidence type="ECO:0000256" key="4">
    <source>
        <dbReference type="ARBA" id="ARBA00023136"/>
    </source>
</evidence>
<dbReference type="EMBL" id="CP059735">
    <property type="protein sequence ID" value="WDE01370.1"/>
    <property type="molecule type" value="Genomic_DNA"/>
</dbReference>
<evidence type="ECO:0000313" key="8">
    <source>
        <dbReference type="Proteomes" id="UP000032568"/>
    </source>
</evidence>
<reference evidence="7 8" key="2">
    <citation type="journal article" date="2022" name="Mar. Drugs">
        <title>Bioassay-Guided Fractionation Leads to the Detection of Cholic Acid Generated by the Rare Thalassomonas sp.</title>
        <authorList>
            <person name="Pheiffer F."/>
            <person name="Schneider Y.K."/>
            <person name="Hansen E.H."/>
            <person name="Andersen J.H."/>
            <person name="Isaksson J."/>
            <person name="Busche T."/>
            <person name="R C."/>
            <person name="Kalinowski J."/>
            <person name="Zyl L.V."/>
            <person name="Trindade M."/>
        </authorList>
    </citation>
    <scope>NUCLEOTIDE SEQUENCE [LARGE SCALE GENOMIC DNA]</scope>
    <source>
        <strain evidence="7 8">A5K-106</strain>
    </source>
</reference>
<keyword evidence="2 5" id="KW-0812">Transmembrane</keyword>
<proteinExistence type="predicted"/>
<feature type="transmembrane region" description="Helical" evidence="5">
    <location>
        <begin position="190"/>
        <end position="211"/>
    </location>
</feature>
<feature type="transmembrane region" description="Helical" evidence="5">
    <location>
        <begin position="158"/>
        <end position="178"/>
    </location>
</feature>
<evidence type="ECO:0000256" key="1">
    <source>
        <dbReference type="ARBA" id="ARBA00004141"/>
    </source>
</evidence>
<dbReference type="RefSeq" id="WP_053043336.1">
    <property type="nucleotide sequence ID" value="NZ_CP059735.1"/>
</dbReference>
<dbReference type="GO" id="GO:0016020">
    <property type="term" value="C:membrane"/>
    <property type="evidence" value="ECO:0007669"/>
    <property type="project" value="UniProtKB-SubCell"/>
</dbReference>
<evidence type="ECO:0000256" key="5">
    <source>
        <dbReference type="SAM" id="Phobius"/>
    </source>
</evidence>
<evidence type="ECO:0000256" key="3">
    <source>
        <dbReference type="ARBA" id="ARBA00022989"/>
    </source>
</evidence>
<evidence type="ECO:0000259" key="6">
    <source>
        <dbReference type="Pfam" id="PF00892"/>
    </source>
</evidence>
<keyword evidence="8" id="KW-1185">Reference proteome</keyword>
<organism evidence="7 8">
    <name type="scientific">Thalassomonas actiniarum</name>
    <dbReference type="NCBI Taxonomy" id="485447"/>
    <lineage>
        <taxon>Bacteria</taxon>
        <taxon>Pseudomonadati</taxon>
        <taxon>Pseudomonadota</taxon>
        <taxon>Gammaproteobacteria</taxon>
        <taxon>Alteromonadales</taxon>
        <taxon>Colwelliaceae</taxon>
        <taxon>Thalassomonas</taxon>
    </lineage>
</organism>
<dbReference type="KEGG" id="tact:SG35_012440"/>
<dbReference type="AlphaFoldDB" id="A0AAE9YVZ3"/>
<dbReference type="InterPro" id="IPR000620">
    <property type="entry name" value="EamA_dom"/>
</dbReference>
<evidence type="ECO:0000313" key="7">
    <source>
        <dbReference type="EMBL" id="WDE01370.1"/>
    </source>
</evidence>
<dbReference type="PANTHER" id="PTHR32322">
    <property type="entry name" value="INNER MEMBRANE TRANSPORTER"/>
    <property type="match status" value="1"/>
</dbReference>
<feature type="domain" description="EamA" evidence="6">
    <location>
        <begin position="161"/>
        <end position="293"/>
    </location>
</feature>
<sequence length="307" mass="32763">MKTPQGIQARQGFELILLASIWGASFMFMRIGSPEFGPVLFMAMRTLIASLLLVPLLFLYRQQKALNGQWPKLFVVGALNTAIPFVLFGYATLTLSAGLTSILNTTTPMFGVLVAYLWFKDKLSLNAVFGIILGCLGVYLLMYDKIAIAPTAGEESNILLPVLAVMGAALCYAISANFTKRYLSHIKPLAQASGSQLAATMLLTPVSLFFLPTSMPSALAITSVVLLGTVCTGIAYIIFFRLIAALGPANAMSVTYLIPVFGVFWGALFLNEVVTTSMLLGGGCILTGVALITGVIKLNKKKSAAKA</sequence>
<feature type="transmembrane region" description="Helical" evidence="5">
    <location>
        <begin position="97"/>
        <end position="118"/>
    </location>
</feature>
<dbReference type="PANTHER" id="PTHR32322:SF9">
    <property type="entry name" value="AMINO-ACID METABOLITE EFFLUX PUMP-RELATED"/>
    <property type="match status" value="1"/>
</dbReference>
<feature type="transmembrane region" description="Helical" evidence="5">
    <location>
        <begin position="72"/>
        <end position="91"/>
    </location>
</feature>
<dbReference type="Gene3D" id="1.10.3730.20">
    <property type="match status" value="1"/>
</dbReference>
<dbReference type="Pfam" id="PF00892">
    <property type="entry name" value="EamA"/>
    <property type="match status" value="2"/>
</dbReference>
<feature type="transmembrane region" description="Helical" evidence="5">
    <location>
        <begin position="39"/>
        <end position="60"/>
    </location>
</feature>
<accession>A0AAE9YVZ3</accession>
<keyword evidence="4 5" id="KW-0472">Membrane</keyword>
<feature type="transmembrane region" description="Helical" evidence="5">
    <location>
        <begin position="217"/>
        <end position="239"/>
    </location>
</feature>
<feature type="transmembrane region" description="Helical" evidence="5">
    <location>
        <begin position="12"/>
        <end position="33"/>
    </location>
</feature>
<keyword evidence="3 5" id="KW-1133">Transmembrane helix</keyword>
<name>A0AAE9YVZ3_9GAMM</name>